<evidence type="ECO:0000313" key="4">
    <source>
        <dbReference type="EMBL" id="ELR24348.1"/>
    </source>
</evidence>
<dbReference type="Pfam" id="PF00651">
    <property type="entry name" value="BTB"/>
    <property type="match status" value="1"/>
</dbReference>
<organism evidence="4 5">
    <name type="scientific">Acanthamoeba castellanii (strain ATCC 30010 / Neff)</name>
    <dbReference type="NCBI Taxonomy" id="1257118"/>
    <lineage>
        <taxon>Eukaryota</taxon>
        <taxon>Amoebozoa</taxon>
        <taxon>Discosea</taxon>
        <taxon>Longamoebia</taxon>
        <taxon>Centramoebida</taxon>
        <taxon>Acanthamoebidae</taxon>
        <taxon>Acanthamoeba</taxon>
    </lineage>
</organism>
<dbReference type="InterPro" id="IPR036770">
    <property type="entry name" value="Ankyrin_rpt-contain_sf"/>
</dbReference>
<reference evidence="4 5" key="1">
    <citation type="journal article" date="2013" name="Genome Biol.">
        <title>Genome of Acanthamoeba castellanii highlights extensive lateral gene transfer and early evolution of tyrosine kinase signaling.</title>
        <authorList>
            <person name="Clarke M."/>
            <person name="Lohan A.J."/>
            <person name="Liu B."/>
            <person name="Lagkouvardos I."/>
            <person name="Roy S."/>
            <person name="Zafar N."/>
            <person name="Bertelli C."/>
            <person name="Schilde C."/>
            <person name="Kianianmomeni A."/>
            <person name="Burglin T.R."/>
            <person name="Frech C."/>
            <person name="Turcotte B."/>
            <person name="Kopec K.O."/>
            <person name="Synnott J.M."/>
            <person name="Choo C."/>
            <person name="Paponov I."/>
            <person name="Finkler A."/>
            <person name="Soon Heng Tan C."/>
            <person name="Hutchins A.P."/>
            <person name="Weinmeier T."/>
            <person name="Rattei T."/>
            <person name="Chu J.S."/>
            <person name="Gimenez G."/>
            <person name="Irimia M."/>
            <person name="Rigden D.J."/>
            <person name="Fitzpatrick D.A."/>
            <person name="Lorenzo-Morales J."/>
            <person name="Bateman A."/>
            <person name="Chiu C.H."/>
            <person name="Tang P."/>
            <person name="Hegemann P."/>
            <person name="Fromm H."/>
            <person name="Raoult D."/>
            <person name="Greub G."/>
            <person name="Miranda-Saavedra D."/>
            <person name="Chen N."/>
            <person name="Nash P."/>
            <person name="Ginger M.L."/>
            <person name="Horn M."/>
            <person name="Schaap P."/>
            <person name="Caler L."/>
            <person name="Loftus B."/>
        </authorList>
    </citation>
    <scope>NUCLEOTIDE SEQUENCE [LARGE SCALE GENOMIC DNA]</scope>
    <source>
        <strain evidence="4 5">Neff</strain>
    </source>
</reference>
<evidence type="ECO:0000259" key="3">
    <source>
        <dbReference type="PROSITE" id="PS50097"/>
    </source>
</evidence>
<dbReference type="InterPro" id="IPR000210">
    <property type="entry name" value="BTB/POZ_dom"/>
</dbReference>
<feature type="domain" description="BTB" evidence="3">
    <location>
        <begin position="640"/>
        <end position="708"/>
    </location>
</feature>
<dbReference type="SMART" id="SM00248">
    <property type="entry name" value="ANK"/>
    <property type="match status" value="2"/>
</dbReference>
<feature type="compositionally biased region" description="Acidic residues" evidence="2">
    <location>
        <begin position="24"/>
        <end position="35"/>
    </location>
</feature>
<evidence type="ECO:0000313" key="5">
    <source>
        <dbReference type="Proteomes" id="UP000011083"/>
    </source>
</evidence>
<feature type="repeat" description="ANK" evidence="1">
    <location>
        <begin position="563"/>
        <end position="595"/>
    </location>
</feature>
<dbReference type="PROSITE" id="PS50097">
    <property type="entry name" value="BTB"/>
    <property type="match status" value="1"/>
</dbReference>
<proteinExistence type="predicted"/>
<dbReference type="Pfam" id="PF00023">
    <property type="entry name" value="Ank"/>
    <property type="match status" value="1"/>
</dbReference>
<dbReference type="InterPro" id="IPR002110">
    <property type="entry name" value="Ankyrin_rpt"/>
</dbReference>
<dbReference type="Proteomes" id="UP000011083">
    <property type="component" value="Unassembled WGS sequence"/>
</dbReference>
<dbReference type="AlphaFoldDB" id="L8HI24"/>
<feature type="compositionally biased region" description="Acidic residues" evidence="2">
    <location>
        <begin position="1"/>
        <end position="10"/>
    </location>
</feature>
<keyword evidence="1" id="KW-0040">ANK repeat</keyword>
<dbReference type="GeneID" id="14925370"/>
<sequence>MTDEVEEDNQESIQQQQQQQPTDEAGEGEGDDEAEAEHLDEAAQQSSMVSAAAPPPPPPGGPPPLPDWLQRSIAGLPPSASADRSDEAAPSSAAPGPAGPADLAAMLSQRQLRATVVVEKQVVETPQDELRRALTRRMSSKAMAKKDEIADLVAKLNEGRFRTFDDLARLVQHAVRVQNEVGNIELIKVARWPLDLLNALKEVVGIIHTIRRNIKRTEDALREQANKGLVANEQAVSNIRDCVRLLRETGPSLKRATDLVVMREVSVPLHQEAALAKTNALTESCVNVVFELALSKYKQPIPRNSFNLRYRLNHTITLLQTAITLCHEAGVEAKDKRQMANQAILDMQHKYADVLQINAISSGEAFEQAPPDESSDVDTLGTPGSTASSADSPKPAPAAGASSRSTGLLHSSSGASSRFPLHSYISEGLTQKVAAYVSGLKESEGAEKVVAELAREDNRARTPMEVAILQADVRAVRELLSLCPLSASVASFFASYRNGEGNSYAHLAASLPPMASATAASAQPSLSTSSSSSSSSAAASILSALVDALSAETGFLSANLNDRGETPLHCAAKIGNADAVRFLVHQGVPLLDKDKFGRGALSLLALKCIERVTVAPPRPANDRACGLPGLSQYLLNASLADVVFNVRGTLYPAHRIILCAQSPNFKSMLENKEWKEAQNVEVRLEDMSPVAFKHLLEHLYCGDSAFVTTNLDLALDILHAADRFLVDGMKDKCQYVLFKMLTLENAFLLYTRASLHSARMLREATAHFILTHYDDIAFGDEDRSVLFDILNMCSSSL</sequence>
<dbReference type="VEuPathDB" id="AmoebaDB:ACA1_165580"/>
<name>L8HI24_ACACF</name>
<dbReference type="OrthoDB" id="6496053at2759"/>
<feature type="region of interest" description="Disordered" evidence="2">
    <location>
        <begin position="1"/>
        <end position="101"/>
    </location>
</feature>
<protein>
    <submittedName>
        <fullName evidence="4">BTB/POZ domain containing protein</fullName>
    </submittedName>
</protein>
<dbReference type="PROSITE" id="PS50297">
    <property type="entry name" value="ANK_REP_REGION"/>
    <property type="match status" value="1"/>
</dbReference>
<feature type="compositionally biased region" description="Low complexity" evidence="2">
    <location>
        <begin position="77"/>
        <end position="101"/>
    </location>
</feature>
<evidence type="ECO:0000256" key="2">
    <source>
        <dbReference type="SAM" id="MobiDB-lite"/>
    </source>
</evidence>
<dbReference type="RefSeq" id="XP_004354045.1">
    <property type="nucleotide sequence ID" value="XM_004353993.1"/>
</dbReference>
<dbReference type="KEGG" id="acan:ACA1_165580"/>
<dbReference type="SMART" id="SM00225">
    <property type="entry name" value="BTB"/>
    <property type="match status" value="1"/>
</dbReference>
<keyword evidence="5" id="KW-1185">Reference proteome</keyword>
<dbReference type="CDD" id="cd14733">
    <property type="entry name" value="BACK"/>
    <property type="match status" value="1"/>
</dbReference>
<dbReference type="SUPFAM" id="SSF54695">
    <property type="entry name" value="POZ domain"/>
    <property type="match status" value="1"/>
</dbReference>
<dbReference type="PANTHER" id="PTHR24413">
    <property type="entry name" value="SPECKLE-TYPE POZ PROTEIN"/>
    <property type="match status" value="1"/>
</dbReference>
<feature type="compositionally biased region" description="Pro residues" evidence="2">
    <location>
        <begin position="53"/>
        <end position="66"/>
    </location>
</feature>
<dbReference type="Gene3D" id="1.25.40.20">
    <property type="entry name" value="Ankyrin repeat-containing domain"/>
    <property type="match status" value="1"/>
</dbReference>
<feature type="region of interest" description="Disordered" evidence="2">
    <location>
        <begin position="366"/>
        <end position="412"/>
    </location>
</feature>
<dbReference type="EMBL" id="KB007830">
    <property type="protein sequence ID" value="ELR24348.1"/>
    <property type="molecule type" value="Genomic_DNA"/>
</dbReference>
<dbReference type="InterPro" id="IPR011333">
    <property type="entry name" value="SKP1/BTB/POZ_sf"/>
</dbReference>
<accession>L8HI24</accession>
<dbReference type="Gene3D" id="3.30.710.10">
    <property type="entry name" value="Potassium Channel Kv1.1, Chain A"/>
    <property type="match status" value="1"/>
</dbReference>
<dbReference type="CDD" id="cd18186">
    <property type="entry name" value="BTB_POZ_ZBTB_KLHL-like"/>
    <property type="match status" value="1"/>
</dbReference>
<dbReference type="PROSITE" id="PS50088">
    <property type="entry name" value="ANK_REPEAT"/>
    <property type="match status" value="1"/>
</dbReference>
<gene>
    <name evidence="4" type="ORF">ACA1_165580</name>
</gene>
<dbReference type="SUPFAM" id="SSF48403">
    <property type="entry name" value="Ankyrin repeat"/>
    <property type="match status" value="1"/>
</dbReference>
<feature type="compositionally biased region" description="Low complexity" evidence="2">
    <location>
        <begin position="42"/>
        <end position="52"/>
    </location>
</feature>
<evidence type="ECO:0000256" key="1">
    <source>
        <dbReference type="PROSITE-ProRule" id="PRU00023"/>
    </source>
</evidence>
<feature type="compositionally biased region" description="Low complexity" evidence="2">
    <location>
        <begin position="385"/>
        <end position="412"/>
    </location>
</feature>